<protein>
    <submittedName>
        <fullName evidence="1">Uncharacterized protein</fullName>
    </submittedName>
</protein>
<evidence type="ECO:0000313" key="2">
    <source>
        <dbReference type="Proteomes" id="UP000177579"/>
    </source>
</evidence>
<dbReference type="EMBL" id="MFGO01000008">
    <property type="protein sequence ID" value="OGF41584.1"/>
    <property type="molecule type" value="Genomic_DNA"/>
</dbReference>
<name>A0A1F5TS42_9BACT</name>
<dbReference type="AlphaFoldDB" id="A0A1F5TS42"/>
<reference evidence="1 2" key="1">
    <citation type="journal article" date="2016" name="Nat. Commun.">
        <title>Thousands of microbial genomes shed light on interconnected biogeochemical processes in an aquifer system.</title>
        <authorList>
            <person name="Anantharaman K."/>
            <person name="Brown C.T."/>
            <person name="Hug L.A."/>
            <person name="Sharon I."/>
            <person name="Castelle C.J."/>
            <person name="Probst A.J."/>
            <person name="Thomas B.C."/>
            <person name="Singh A."/>
            <person name="Wilkins M.J."/>
            <person name="Karaoz U."/>
            <person name="Brodie E.L."/>
            <person name="Williams K.H."/>
            <person name="Hubbard S.S."/>
            <person name="Banfield J.F."/>
        </authorList>
    </citation>
    <scope>NUCLEOTIDE SEQUENCE [LARGE SCALE GENOMIC DNA]</scope>
</reference>
<proteinExistence type="predicted"/>
<organism evidence="1 2">
    <name type="scientific">Candidatus Falkowbacteria bacterium RIFOXYD2_FULL_34_120</name>
    <dbReference type="NCBI Taxonomy" id="1798007"/>
    <lineage>
        <taxon>Bacteria</taxon>
        <taxon>Candidatus Falkowiibacteriota</taxon>
    </lineage>
</organism>
<accession>A0A1F5TS42</accession>
<gene>
    <name evidence="1" type="ORF">A2531_02760</name>
</gene>
<evidence type="ECO:0000313" key="1">
    <source>
        <dbReference type="EMBL" id="OGF41584.1"/>
    </source>
</evidence>
<sequence>MPENKKTYLVIVDNYVFYNADYEIHRQEIEISEEDFNKKEVIDMIKKKYRPQKFPPGTHWFIKILTYLGEAQAPVIERFYLESYTEDGVLSKTSEIYNF</sequence>
<dbReference type="Proteomes" id="UP000177579">
    <property type="component" value="Unassembled WGS sequence"/>
</dbReference>
<comment type="caution">
    <text evidence="1">The sequence shown here is derived from an EMBL/GenBank/DDBJ whole genome shotgun (WGS) entry which is preliminary data.</text>
</comment>